<evidence type="ECO:0000313" key="4">
    <source>
        <dbReference type="Proteomes" id="UP000199221"/>
    </source>
</evidence>
<dbReference type="AlphaFoldDB" id="A0A1H9SYT8"/>
<dbReference type="GeneID" id="93680094"/>
<name>A0A1H9SYT8_9PSED</name>
<sequence>MIYSEDFARWTPSAPLPECTWHAPTGLSIVSNGIVYSARYQTDEGRLGTELIIHGQCDIEFIFGQTVDCLLLEVDVNTLGRAVSTAYWLTLRDQGYTEFAPGPGTHGTSWHDVPGPLDRLTLSTLPQCTVHIRQLEWRPAWRH</sequence>
<dbReference type="RefSeq" id="WP_023629961.1">
    <property type="nucleotide sequence ID" value="NZ_CATKPM010000013.1"/>
</dbReference>
<reference evidence="1 5" key="3">
    <citation type="submission" date="2024-01" db="EMBL/GenBank/DDBJ databases">
        <title>Unpublished Manusciprt.</title>
        <authorList>
            <person name="Duman M."/>
            <person name="Valdes E.G."/>
            <person name="Ajmi N."/>
            <person name="Altun S."/>
            <person name="Saticioglu I.B."/>
        </authorList>
    </citation>
    <scope>NUCLEOTIDE SEQUENCE [LARGE SCALE GENOMIC DNA]</scope>
    <source>
        <strain evidence="1 5">139P</strain>
    </source>
</reference>
<dbReference type="EMBL" id="JAZDQQ010000017">
    <property type="protein sequence ID" value="MEE1882249.1"/>
    <property type="molecule type" value="Genomic_DNA"/>
</dbReference>
<dbReference type="Proteomes" id="UP001329505">
    <property type="component" value="Unassembled WGS sequence"/>
</dbReference>
<dbReference type="EMBL" id="FOEQ01000014">
    <property type="protein sequence ID" value="SER90051.1"/>
    <property type="molecule type" value="Genomic_DNA"/>
</dbReference>
<gene>
    <name evidence="3" type="ORF">K7K07_05575</name>
    <name evidence="2" type="ORF">SAMN05216230_11438</name>
    <name evidence="1" type="ORF">V0R55_18960</name>
</gene>
<dbReference type="Proteomes" id="UP001209279">
    <property type="component" value="Chromosome"/>
</dbReference>
<dbReference type="Proteomes" id="UP000199221">
    <property type="component" value="Unassembled WGS sequence"/>
</dbReference>
<keyword evidence="5" id="KW-1185">Reference proteome</keyword>
<reference evidence="2 4" key="1">
    <citation type="submission" date="2016-10" db="EMBL/GenBank/DDBJ databases">
        <authorList>
            <person name="de Groot N.N."/>
        </authorList>
    </citation>
    <scope>NUCLEOTIDE SEQUENCE [LARGE SCALE GENOMIC DNA]</scope>
    <source>
        <strain evidence="2 4">LMG 27941</strain>
    </source>
</reference>
<evidence type="ECO:0000313" key="1">
    <source>
        <dbReference type="EMBL" id="MEE1882249.1"/>
    </source>
</evidence>
<organism evidence="2 4">
    <name type="scientific">Pseudomonas soli</name>
    <dbReference type="NCBI Taxonomy" id="1306993"/>
    <lineage>
        <taxon>Bacteria</taxon>
        <taxon>Pseudomonadati</taxon>
        <taxon>Pseudomonadota</taxon>
        <taxon>Gammaproteobacteria</taxon>
        <taxon>Pseudomonadales</taxon>
        <taxon>Pseudomonadaceae</taxon>
        <taxon>Pseudomonas</taxon>
    </lineage>
</organism>
<dbReference type="EMBL" id="CP083803">
    <property type="protein sequence ID" value="UXZ46465.1"/>
    <property type="molecule type" value="Genomic_DNA"/>
</dbReference>
<proteinExistence type="predicted"/>
<reference evidence="3" key="2">
    <citation type="submission" date="2021-08" db="EMBL/GenBank/DDBJ databases">
        <authorList>
            <person name="Yaryura P.M."/>
            <person name="Bianco M.I."/>
            <person name="Morais C."/>
            <person name="Setubal J.C."/>
        </authorList>
    </citation>
    <scope>NUCLEOTIDE SEQUENCE</scope>
    <source>
        <strain evidence="3">AP1</strain>
    </source>
</reference>
<accession>A0A1H9SYT8</accession>
<evidence type="ECO:0000313" key="5">
    <source>
        <dbReference type="Proteomes" id="UP001329505"/>
    </source>
</evidence>
<protein>
    <submittedName>
        <fullName evidence="2">Uncharacterized protein</fullName>
    </submittedName>
</protein>
<evidence type="ECO:0000313" key="3">
    <source>
        <dbReference type="EMBL" id="UXZ46465.1"/>
    </source>
</evidence>
<evidence type="ECO:0000313" key="2">
    <source>
        <dbReference type="EMBL" id="SER90051.1"/>
    </source>
</evidence>